<evidence type="ECO:0000313" key="2">
    <source>
        <dbReference type="Proteomes" id="UP000653730"/>
    </source>
</evidence>
<dbReference type="AlphaFoldDB" id="A0A926Q2N1"/>
<dbReference type="Proteomes" id="UP000653730">
    <property type="component" value="Unassembled WGS sequence"/>
</dbReference>
<dbReference type="EMBL" id="JACVDC010000037">
    <property type="protein sequence ID" value="MBC9796807.1"/>
    <property type="molecule type" value="Genomic_DNA"/>
</dbReference>
<evidence type="ECO:0000313" key="1">
    <source>
        <dbReference type="EMBL" id="MBC9796807.1"/>
    </source>
</evidence>
<protein>
    <submittedName>
        <fullName evidence="1">Uncharacterized protein</fullName>
    </submittedName>
</protein>
<accession>A0A926Q2N1</accession>
<name>A0A926Q2N1_9FLAO</name>
<proteinExistence type="predicted"/>
<comment type="caution">
    <text evidence="1">The sequence shown here is derived from an EMBL/GenBank/DDBJ whole genome shotgun (WGS) entry which is preliminary data.</text>
</comment>
<dbReference type="RefSeq" id="WP_187965951.1">
    <property type="nucleotide sequence ID" value="NZ_JACVDC010000037.1"/>
</dbReference>
<reference evidence="1 2" key="1">
    <citation type="submission" date="2020-09" db="EMBL/GenBank/DDBJ databases">
        <title>Sinomicrobium weinanense sp. nov., a halophilic bacteria isolated from saline-alkali soil.</title>
        <authorList>
            <person name="Wu P."/>
            <person name="Ren H."/>
            <person name="Mei Y."/>
            <person name="Liang Y."/>
            <person name="Chen Z."/>
        </authorList>
    </citation>
    <scope>NUCLEOTIDE SEQUENCE [LARGE SCALE GENOMIC DNA]</scope>
    <source>
        <strain evidence="1 2">FJxs</strain>
    </source>
</reference>
<keyword evidence="2" id="KW-1185">Reference proteome</keyword>
<organism evidence="1 2">
    <name type="scientific">Sinomicrobium weinanense</name>
    <dbReference type="NCBI Taxonomy" id="2842200"/>
    <lineage>
        <taxon>Bacteria</taxon>
        <taxon>Pseudomonadati</taxon>
        <taxon>Bacteroidota</taxon>
        <taxon>Flavobacteriia</taxon>
        <taxon>Flavobacteriales</taxon>
        <taxon>Flavobacteriaceae</taxon>
        <taxon>Sinomicrobium</taxon>
    </lineage>
</organism>
<sequence>MSKNSNLEISLFETITDKSLNLGVDIAELTIDQFIENDLLKEIPFFSIFYKSIKTVQGIRDALFAMKVYKFIKEFEQIKPKDKEEFLEKITSDRKEKTKIGQTLIMILDKIDELDKTHFIANIFAAYLKTEISKSELTQFCSIIEKAFIDDLLLFSKMEKNDDLPKEIQANLSSLGLMTPIIMDIKSMYGDSVIIDDNNKNMLVYVISKMGMKMRKHILK</sequence>
<gene>
    <name evidence="1" type="ORF">IBL28_12570</name>
</gene>